<sequence>MTILWEDEEELSSFLSKKRRNLGQTPTKTLLMGPSTKSWCCFAPSTSDTAAMSGIVDLHQLAKSILVSRILLKDKKVTCLMFAYGAYKGVSFVCLSFLQFLQSAKLEEEHGVAKRAMQPCDYTMGQWAKNVRSRSLLR</sequence>
<name>A0AAN9MDC0_CANGL</name>
<accession>A0AAN9MDC0</accession>
<comment type="caution">
    <text evidence="1">The sequence shown here is derived from an EMBL/GenBank/DDBJ whole genome shotgun (WGS) entry which is preliminary data.</text>
</comment>
<dbReference type="Proteomes" id="UP001367508">
    <property type="component" value="Unassembled WGS sequence"/>
</dbReference>
<gene>
    <name evidence="1" type="ORF">VNO77_07486</name>
</gene>
<evidence type="ECO:0000313" key="1">
    <source>
        <dbReference type="EMBL" id="KAK7349798.1"/>
    </source>
</evidence>
<reference evidence="1 2" key="1">
    <citation type="submission" date="2024-01" db="EMBL/GenBank/DDBJ databases">
        <title>The genomes of 5 underutilized Papilionoideae crops provide insights into root nodulation and disease resistanc.</title>
        <authorList>
            <person name="Jiang F."/>
        </authorList>
    </citation>
    <scope>NUCLEOTIDE SEQUENCE [LARGE SCALE GENOMIC DNA]</scope>
    <source>
        <strain evidence="1">LVBAO_FW01</strain>
        <tissue evidence="1">Leaves</tissue>
    </source>
</reference>
<organism evidence="1 2">
    <name type="scientific">Canavalia gladiata</name>
    <name type="common">Sword bean</name>
    <name type="synonym">Dolichos gladiatus</name>
    <dbReference type="NCBI Taxonomy" id="3824"/>
    <lineage>
        <taxon>Eukaryota</taxon>
        <taxon>Viridiplantae</taxon>
        <taxon>Streptophyta</taxon>
        <taxon>Embryophyta</taxon>
        <taxon>Tracheophyta</taxon>
        <taxon>Spermatophyta</taxon>
        <taxon>Magnoliopsida</taxon>
        <taxon>eudicotyledons</taxon>
        <taxon>Gunneridae</taxon>
        <taxon>Pentapetalae</taxon>
        <taxon>rosids</taxon>
        <taxon>fabids</taxon>
        <taxon>Fabales</taxon>
        <taxon>Fabaceae</taxon>
        <taxon>Papilionoideae</taxon>
        <taxon>50 kb inversion clade</taxon>
        <taxon>NPAAA clade</taxon>
        <taxon>indigoferoid/millettioid clade</taxon>
        <taxon>Phaseoleae</taxon>
        <taxon>Canavalia</taxon>
    </lineage>
</organism>
<evidence type="ECO:0000313" key="2">
    <source>
        <dbReference type="Proteomes" id="UP001367508"/>
    </source>
</evidence>
<keyword evidence="2" id="KW-1185">Reference proteome</keyword>
<dbReference type="AlphaFoldDB" id="A0AAN9MDC0"/>
<protein>
    <submittedName>
        <fullName evidence="1">Uncharacterized protein</fullName>
    </submittedName>
</protein>
<dbReference type="EMBL" id="JAYMYQ010000002">
    <property type="protein sequence ID" value="KAK7349798.1"/>
    <property type="molecule type" value="Genomic_DNA"/>
</dbReference>
<proteinExistence type="predicted"/>